<organism evidence="2 3">
    <name type="scientific">Rahnella sikkimica</name>
    <dbReference type="NCBI Taxonomy" id="1805933"/>
    <lineage>
        <taxon>Bacteria</taxon>
        <taxon>Pseudomonadati</taxon>
        <taxon>Pseudomonadota</taxon>
        <taxon>Gammaproteobacteria</taxon>
        <taxon>Enterobacterales</taxon>
        <taxon>Yersiniaceae</taxon>
        <taxon>Rahnella</taxon>
    </lineage>
</organism>
<dbReference type="EMBL" id="CP019065">
    <property type="protein sequence ID" value="AVF38219.1"/>
    <property type="molecule type" value="Genomic_DNA"/>
</dbReference>
<keyword evidence="2" id="KW-0614">Plasmid</keyword>
<protein>
    <submittedName>
        <fullName evidence="2">Conjugal transfer protein</fullName>
    </submittedName>
</protein>
<geneLocation type="plasmid" evidence="2 3">
    <name>unnamed3</name>
</geneLocation>
<evidence type="ECO:0000313" key="3">
    <source>
        <dbReference type="Proteomes" id="UP000239197"/>
    </source>
</evidence>
<evidence type="ECO:0000256" key="1">
    <source>
        <dbReference type="SAM" id="Phobius"/>
    </source>
</evidence>
<accession>A0A2L1UZ31</accession>
<dbReference type="Proteomes" id="UP000239197">
    <property type="component" value="Plasmid unnamed3"/>
</dbReference>
<evidence type="ECO:0000313" key="2">
    <source>
        <dbReference type="EMBL" id="AVF38219.1"/>
    </source>
</evidence>
<reference evidence="3" key="1">
    <citation type="submission" date="2017-01" db="EMBL/GenBank/DDBJ databases">
        <title>Genome sequence of Rouxiella sp. ERMR1:05.</title>
        <authorList>
            <person name="Kumar R."/>
            <person name="Singh D."/>
            <person name="Kumar S."/>
        </authorList>
    </citation>
    <scope>NUCLEOTIDE SEQUENCE [LARGE SCALE GENOMIC DNA]</scope>
    <source>
        <strain evidence="3">ERMR1:05</strain>
        <plasmid evidence="3">unnamed3</plasmid>
    </source>
</reference>
<feature type="transmembrane region" description="Helical" evidence="1">
    <location>
        <begin position="20"/>
        <end position="42"/>
    </location>
</feature>
<dbReference type="InterPro" id="IPR048039">
    <property type="entry name" value="TraQ-like"/>
</dbReference>
<dbReference type="KEGG" id="rox:BV494_25410"/>
<proteinExistence type="predicted"/>
<keyword evidence="1" id="KW-0812">Transmembrane</keyword>
<name>A0A2L1UZ31_9GAMM</name>
<dbReference type="OrthoDB" id="6628333at2"/>
<gene>
    <name evidence="2" type="ORF">BV494_25410</name>
</gene>
<keyword evidence="1" id="KW-1133">Transmembrane helix</keyword>
<keyword evidence="1" id="KW-0472">Membrane</keyword>
<sequence>MGSSVDGITMLANLASGLQGAFIHLAFTLGILFAVTGAAGYLARQSWLARKAPGQAASGGNMVAWILLCGGLAGLDQLIGAAGRQLGWQVSFDAISYVSVGTFGQGAVAANALLTLLRMVGVWFCLTGVMLWRRSQKDGHTGLSAGNDVNSGTVKFTIGVMMVCSPYLLNAIQTSLGIH</sequence>
<dbReference type="NCBIfam" id="NF033883">
    <property type="entry name" value="conj_TraQ_IncI1"/>
    <property type="match status" value="1"/>
</dbReference>
<dbReference type="RefSeq" id="WP_104925538.1">
    <property type="nucleotide sequence ID" value="NZ_CP019065.1"/>
</dbReference>
<dbReference type="AlphaFoldDB" id="A0A2L1UZ31"/>
<feature type="transmembrane region" description="Helical" evidence="1">
    <location>
        <begin position="63"/>
        <end position="83"/>
    </location>
</feature>
<feature type="transmembrane region" description="Helical" evidence="1">
    <location>
        <begin position="103"/>
        <end position="126"/>
    </location>
</feature>
<keyword evidence="3" id="KW-1185">Reference proteome</keyword>